<comment type="caution">
    <text evidence="2">The sequence shown here is derived from an EMBL/GenBank/DDBJ whole genome shotgun (WGS) entry which is preliminary data.</text>
</comment>
<dbReference type="RefSeq" id="WP_105482150.1">
    <property type="nucleotide sequence ID" value="NZ_NIGF01000001.1"/>
</dbReference>
<accession>A0A2S8SX83</accession>
<dbReference type="Pfam" id="PF12669">
    <property type="entry name" value="FeoB_associated"/>
    <property type="match status" value="1"/>
</dbReference>
<dbReference type="Proteomes" id="UP000237684">
    <property type="component" value="Unassembled WGS sequence"/>
</dbReference>
<dbReference type="InParanoid" id="A0A2S8SX83"/>
<keyword evidence="1" id="KW-0472">Membrane</keyword>
<feature type="transmembrane region" description="Helical" evidence="1">
    <location>
        <begin position="6"/>
        <end position="24"/>
    </location>
</feature>
<evidence type="ECO:0000313" key="2">
    <source>
        <dbReference type="EMBL" id="PQV65411.1"/>
    </source>
</evidence>
<evidence type="ECO:0000256" key="1">
    <source>
        <dbReference type="SAM" id="Phobius"/>
    </source>
</evidence>
<sequence length="59" mass="6296">MTGQDFAVFILVALAAAYLFRQWFGPSKSGGCGKCGGCETPKKTETPLVQIDLGGSWKK</sequence>
<keyword evidence="3" id="KW-1185">Reference proteome</keyword>
<name>A0A2S8SX83_9BACT</name>
<gene>
    <name evidence="2" type="ORF">B1R32_101152</name>
</gene>
<keyword evidence="1" id="KW-1133">Transmembrane helix</keyword>
<reference evidence="2 3" key="1">
    <citation type="journal article" date="2018" name="Syst. Appl. Microbiol.">
        <title>Abditibacterium utsteinense sp. nov., the first cultivated member of candidate phylum FBP, isolated from ice-free Antarctic soil samples.</title>
        <authorList>
            <person name="Tahon G."/>
            <person name="Tytgat B."/>
            <person name="Lebbe L."/>
            <person name="Carlier A."/>
            <person name="Willems A."/>
        </authorList>
    </citation>
    <scope>NUCLEOTIDE SEQUENCE [LARGE SCALE GENOMIC DNA]</scope>
    <source>
        <strain evidence="2 3">LMG 29911</strain>
    </source>
</reference>
<organism evidence="2 3">
    <name type="scientific">Abditibacterium utsteinense</name>
    <dbReference type="NCBI Taxonomy" id="1960156"/>
    <lineage>
        <taxon>Bacteria</taxon>
        <taxon>Pseudomonadati</taxon>
        <taxon>Abditibacteriota</taxon>
        <taxon>Abditibacteriia</taxon>
        <taxon>Abditibacteriales</taxon>
        <taxon>Abditibacteriaceae</taxon>
        <taxon>Abditibacterium</taxon>
    </lineage>
</organism>
<protein>
    <submittedName>
        <fullName evidence="2">Virus attachment protein p12 family protein</fullName>
    </submittedName>
</protein>
<keyword evidence="1" id="KW-0812">Transmembrane</keyword>
<evidence type="ECO:0000313" key="3">
    <source>
        <dbReference type="Proteomes" id="UP000237684"/>
    </source>
</evidence>
<dbReference type="EMBL" id="NIGF01000001">
    <property type="protein sequence ID" value="PQV65411.1"/>
    <property type="molecule type" value="Genomic_DNA"/>
</dbReference>
<dbReference type="AlphaFoldDB" id="A0A2S8SX83"/>
<proteinExistence type="predicted"/>